<dbReference type="GeneID" id="25727320"/>
<dbReference type="PANTHER" id="PTHR15020">
    <property type="entry name" value="FLAVIN REDUCTASE-RELATED"/>
    <property type="match status" value="1"/>
</dbReference>
<keyword evidence="4" id="KW-1185">Reference proteome</keyword>
<evidence type="ECO:0000259" key="1">
    <source>
        <dbReference type="Pfam" id="PF08547"/>
    </source>
</evidence>
<organism evidence="3 4">
    <name type="scientific">Monoraphidium neglectum</name>
    <dbReference type="NCBI Taxonomy" id="145388"/>
    <lineage>
        <taxon>Eukaryota</taxon>
        <taxon>Viridiplantae</taxon>
        <taxon>Chlorophyta</taxon>
        <taxon>core chlorophytes</taxon>
        <taxon>Chlorophyceae</taxon>
        <taxon>CS clade</taxon>
        <taxon>Sphaeropleales</taxon>
        <taxon>Selenastraceae</taxon>
        <taxon>Monoraphidium</taxon>
    </lineage>
</organism>
<name>A0A0D2M9Y2_9CHLO</name>
<evidence type="ECO:0000259" key="2">
    <source>
        <dbReference type="Pfam" id="PF13460"/>
    </source>
</evidence>
<dbReference type="EMBL" id="KK102431">
    <property type="protein sequence ID" value="KIY97781.1"/>
    <property type="molecule type" value="Genomic_DNA"/>
</dbReference>
<evidence type="ECO:0000313" key="3">
    <source>
        <dbReference type="EMBL" id="KIY97781.1"/>
    </source>
</evidence>
<sequence>MAPSIRHCRHVILRTDAGWDGIGYTSYFDTKDGEWQTVDVPFSSFDPVFRARTVRGPDAKPLDPSTVYSLQIMLSKFEVDGRLNPSFKAGPFQLPITEVTGYLASPVTPRLVHVSSAGVTRPNRPGINVDVEPPAVKLNDALGGLLTWKLAGEDAIRESGVPAVVVRPCALTEEAGRMPLEIDQGDVIKGKISRADVSELVVALLDSPAAVGTTFEIKSTVPFSQPWGEEDAAQQPPRDWQSTIQGAGLVPGVTGKTVGGVYSGKRPEAEVAAEAGAKQPAAAAAPQ</sequence>
<evidence type="ECO:0008006" key="5">
    <source>
        <dbReference type="Google" id="ProtNLM"/>
    </source>
</evidence>
<dbReference type="InterPro" id="IPR016040">
    <property type="entry name" value="NAD(P)-bd_dom"/>
</dbReference>
<dbReference type="Pfam" id="PF13460">
    <property type="entry name" value="NAD_binding_10"/>
    <property type="match status" value="1"/>
</dbReference>
<dbReference type="STRING" id="145388.A0A0D2M9Y2"/>
<dbReference type="Proteomes" id="UP000054498">
    <property type="component" value="Unassembled WGS sequence"/>
</dbReference>
<dbReference type="SUPFAM" id="SSF51735">
    <property type="entry name" value="NAD(P)-binding Rossmann-fold domains"/>
    <property type="match status" value="1"/>
</dbReference>
<accession>A0A0D2M9Y2</accession>
<feature type="domain" description="NAD(P)-binding" evidence="2">
    <location>
        <begin position="109"/>
        <end position="208"/>
    </location>
</feature>
<dbReference type="InterPro" id="IPR036291">
    <property type="entry name" value="NAD(P)-bd_dom_sf"/>
</dbReference>
<protein>
    <recommendedName>
        <fullName evidence="5">NAD(P)-binding domain-containing protein</fullName>
    </recommendedName>
</protein>
<dbReference type="KEGG" id="mng:MNEG_10183"/>
<dbReference type="InterPro" id="IPR013857">
    <property type="entry name" value="NADH-UbQ_OxRdtase-assoc_prot30"/>
</dbReference>
<proteinExistence type="predicted"/>
<dbReference type="OrthoDB" id="426386at2759"/>
<evidence type="ECO:0000313" key="4">
    <source>
        <dbReference type="Proteomes" id="UP000054498"/>
    </source>
</evidence>
<gene>
    <name evidence="3" type="ORF">MNEG_10183</name>
</gene>
<reference evidence="3 4" key="1">
    <citation type="journal article" date="2013" name="BMC Genomics">
        <title>Reconstruction of the lipid metabolism for the microalga Monoraphidium neglectum from its genome sequence reveals characteristics suitable for biofuel production.</title>
        <authorList>
            <person name="Bogen C."/>
            <person name="Al-Dilaimi A."/>
            <person name="Albersmeier A."/>
            <person name="Wichmann J."/>
            <person name="Grundmann M."/>
            <person name="Rupp O."/>
            <person name="Lauersen K.J."/>
            <person name="Blifernez-Klassen O."/>
            <person name="Kalinowski J."/>
            <person name="Goesmann A."/>
            <person name="Mussgnug J.H."/>
            <person name="Kruse O."/>
        </authorList>
    </citation>
    <scope>NUCLEOTIDE SEQUENCE [LARGE SCALE GENOMIC DNA]</scope>
    <source>
        <strain evidence="3 4">SAG 48.87</strain>
    </source>
</reference>
<dbReference type="AlphaFoldDB" id="A0A0D2M9Y2"/>
<dbReference type="InterPro" id="IPR008979">
    <property type="entry name" value="Galactose-bd-like_sf"/>
</dbReference>
<feature type="domain" description="NADH:ubiquinone oxidoreductase intermediate-associated protein 30" evidence="1">
    <location>
        <begin position="11"/>
        <end position="96"/>
    </location>
</feature>
<dbReference type="PANTHER" id="PTHR15020:SF50">
    <property type="entry name" value="UPF0659 PROTEIN YMR090W"/>
    <property type="match status" value="1"/>
</dbReference>
<dbReference type="SUPFAM" id="SSF49785">
    <property type="entry name" value="Galactose-binding domain-like"/>
    <property type="match status" value="1"/>
</dbReference>
<dbReference type="Pfam" id="PF08547">
    <property type="entry name" value="CIA30"/>
    <property type="match status" value="1"/>
</dbReference>
<dbReference type="RefSeq" id="XP_013896801.1">
    <property type="nucleotide sequence ID" value="XM_014041347.1"/>
</dbReference>
<dbReference type="Gene3D" id="3.40.50.720">
    <property type="entry name" value="NAD(P)-binding Rossmann-like Domain"/>
    <property type="match status" value="1"/>
</dbReference>